<dbReference type="GO" id="GO:0005739">
    <property type="term" value="C:mitochondrion"/>
    <property type="evidence" value="ECO:0007669"/>
    <property type="project" value="TreeGrafter"/>
</dbReference>
<dbReference type="GO" id="GO:0008104">
    <property type="term" value="P:intracellular protein localization"/>
    <property type="evidence" value="ECO:0007669"/>
    <property type="project" value="TreeGrafter"/>
</dbReference>
<sequence length="493" mass="56461">MFNTIVKKLKSRRRSGSSSCGSVNEVSKSISSFETSSSVADLVMPSSPLSFETVLKLKEEENPPADCHFTDQFQLHWLKNTSCSNLCIQSRSRLISTLFEVLQNISALPYFYLFMHSIQKSQLLKFLAETDAFYTLYCQIETNKNSLPAEMEKMAVSIFTKYMTKDSPFWINLPDELQIEQINLICTADNNVNVKCFVSSQLFVYHHIQQTIFPNFLKSSFYAKYCLEFLSKNFLQVDDVLYNEDLSFYFTEFMVQEEKQTLLELLFAIESSMSSADAAGNFDRMLITSDAKTIYKKYFSEDVPGCITLPNELRCQVECMIDSPNSAADLFNILSKHAYNSLANRYLPGFFHSRLYARYLNDLVLKSRLPDSTLNNRSISLEQLNFNKRVEFQNCDAPQSEHSLFTSRSKILFSRLGIAHVDQFGRYVRDIADIPKVSSDSRIKGFRLPKVIPKLMNKEPSKEAILEAEQIAASIVQDVQSMTLDRSQADDEC</sequence>
<dbReference type="Proteomes" id="UP000054630">
    <property type="component" value="Unassembled WGS sequence"/>
</dbReference>
<evidence type="ECO:0000313" key="3">
    <source>
        <dbReference type="Proteomes" id="UP000054630"/>
    </source>
</evidence>
<dbReference type="PANTHER" id="PTHR13155:SF1">
    <property type="entry name" value="A-KINASE ANCHOR PROTEIN 10, MITOCHONDRIAL"/>
    <property type="match status" value="1"/>
</dbReference>
<protein>
    <submittedName>
        <fullName evidence="2">A-kinase anchor protein 10, mitochondrial</fullName>
    </submittedName>
</protein>
<keyword evidence="3" id="KW-1185">Reference proteome</keyword>
<proteinExistence type="predicted"/>
<keyword evidence="2" id="KW-0418">Kinase</keyword>
<dbReference type="SMART" id="SM00315">
    <property type="entry name" value="RGS"/>
    <property type="match status" value="2"/>
</dbReference>
<accession>A0A0V0RW71</accession>
<dbReference type="AlphaFoldDB" id="A0A0V0RW71"/>
<comment type="caution">
    <text evidence="2">The sequence shown here is derived from an EMBL/GenBank/DDBJ whole genome shotgun (WGS) entry which is preliminary data.</text>
</comment>
<dbReference type="OrthoDB" id="5584247at2759"/>
<gene>
    <name evidence="2" type="primary">Akap10</name>
    <name evidence="2" type="ORF">T07_1317</name>
</gene>
<feature type="domain" description="RGS" evidence="1">
    <location>
        <begin position="97"/>
        <end position="226"/>
    </location>
</feature>
<dbReference type="GO" id="GO:0005886">
    <property type="term" value="C:plasma membrane"/>
    <property type="evidence" value="ECO:0007669"/>
    <property type="project" value="TreeGrafter"/>
</dbReference>
<dbReference type="STRING" id="6336.A0A0V0RW71"/>
<evidence type="ECO:0000259" key="1">
    <source>
        <dbReference type="SMART" id="SM00315"/>
    </source>
</evidence>
<dbReference type="InterPro" id="IPR044926">
    <property type="entry name" value="RGS_subdomain_2"/>
</dbReference>
<dbReference type="Pfam" id="PF00615">
    <property type="entry name" value="RGS"/>
    <property type="match status" value="2"/>
</dbReference>
<dbReference type="SUPFAM" id="SSF48097">
    <property type="entry name" value="Regulator of G-protein signaling, RGS"/>
    <property type="match status" value="2"/>
</dbReference>
<dbReference type="GO" id="GO:0016301">
    <property type="term" value="F:kinase activity"/>
    <property type="evidence" value="ECO:0007669"/>
    <property type="project" value="UniProtKB-KW"/>
</dbReference>
<organism evidence="2 3">
    <name type="scientific">Trichinella nelsoni</name>
    <dbReference type="NCBI Taxonomy" id="6336"/>
    <lineage>
        <taxon>Eukaryota</taxon>
        <taxon>Metazoa</taxon>
        <taxon>Ecdysozoa</taxon>
        <taxon>Nematoda</taxon>
        <taxon>Enoplea</taxon>
        <taxon>Dorylaimia</taxon>
        <taxon>Trichinellida</taxon>
        <taxon>Trichinellidae</taxon>
        <taxon>Trichinella</taxon>
    </lineage>
</organism>
<name>A0A0V0RW71_9BILA</name>
<evidence type="ECO:0000313" key="2">
    <source>
        <dbReference type="EMBL" id="KRX18718.1"/>
    </source>
</evidence>
<feature type="domain" description="RGS" evidence="1">
    <location>
        <begin position="236"/>
        <end position="360"/>
    </location>
</feature>
<dbReference type="PANTHER" id="PTHR13155">
    <property type="entry name" value="A-KINASE ANCHOR PROTEINS"/>
    <property type="match status" value="1"/>
</dbReference>
<reference evidence="2 3" key="1">
    <citation type="submission" date="2015-01" db="EMBL/GenBank/DDBJ databases">
        <title>Evolution of Trichinella species and genotypes.</title>
        <authorList>
            <person name="Korhonen P.K."/>
            <person name="Edoardo P."/>
            <person name="Giuseppe L.R."/>
            <person name="Gasser R.B."/>
        </authorList>
    </citation>
    <scope>NUCLEOTIDE SEQUENCE [LARGE SCALE GENOMIC DNA]</scope>
    <source>
        <strain evidence="2">ISS37</strain>
    </source>
</reference>
<dbReference type="EMBL" id="JYDL01000069">
    <property type="protein sequence ID" value="KRX18718.1"/>
    <property type="molecule type" value="Genomic_DNA"/>
</dbReference>
<dbReference type="InterPro" id="IPR036305">
    <property type="entry name" value="RGS_sf"/>
</dbReference>
<dbReference type="InterPro" id="IPR016137">
    <property type="entry name" value="RGS"/>
</dbReference>
<dbReference type="InterPro" id="IPR052246">
    <property type="entry name" value="Cell_Polariz_PKAAnc"/>
</dbReference>
<keyword evidence="2" id="KW-0808">Transferase</keyword>
<dbReference type="Gene3D" id="1.10.167.10">
    <property type="entry name" value="Regulator of G-protein Signalling 4, domain 2"/>
    <property type="match status" value="2"/>
</dbReference>